<keyword evidence="3" id="KW-0963">Cytoplasm</keyword>
<dbReference type="PANTHER" id="PTHR19302:SF14">
    <property type="entry name" value="GAMMA-TUBULIN COMPLEX COMPONENT 3"/>
    <property type="match status" value="1"/>
</dbReference>
<dbReference type="InterPro" id="IPR007259">
    <property type="entry name" value="GCP"/>
</dbReference>
<dbReference type="GO" id="GO:0031122">
    <property type="term" value="P:cytoplasmic microtubule organization"/>
    <property type="evidence" value="ECO:0007669"/>
    <property type="project" value="TreeGrafter"/>
</dbReference>
<dbReference type="GO" id="GO:0051011">
    <property type="term" value="F:microtubule minus-end binding"/>
    <property type="evidence" value="ECO:0007669"/>
    <property type="project" value="TreeGrafter"/>
</dbReference>
<protein>
    <submittedName>
        <fullName evidence="8">Uncharacterized protein</fullName>
    </submittedName>
</protein>
<evidence type="ECO:0000256" key="5">
    <source>
        <dbReference type="ARBA" id="ARBA00023212"/>
    </source>
</evidence>
<dbReference type="GO" id="GO:0051225">
    <property type="term" value="P:spindle assembly"/>
    <property type="evidence" value="ECO:0007669"/>
    <property type="project" value="TreeGrafter"/>
</dbReference>
<comment type="similarity">
    <text evidence="2">Belongs to the TUBGCP family.</text>
</comment>
<dbReference type="GO" id="GO:0007020">
    <property type="term" value="P:microtubule nucleation"/>
    <property type="evidence" value="ECO:0007669"/>
    <property type="project" value="InterPro"/>
</dbReference>
<reference evidence="8 9" key="1">
    <citation type="submission" date="2015-08" db="EMBL/GenBank/DDBJ databases">
        <title>Next Generation Sequencing and Analysis of the Genome of Puccinia sorghi L Schw, the Causal Agent of Maize Common Rust.</title>
        <authorList>
            <person name="Rochi L."/>
            <person name="Burguener G."/>
            <person name="Darino M."/>
            <person name="Turjanski A."/>
            <person name="Kreff E."/>
            <person name="Dieguez M.J."/>
            <person name="Sacco F."/>
        </authorList>
    </citation>
    <scope>NUCLEOTIDE SEQUENCE [LARGE SCALE GENOMIC DNA]</scope>
    <source>
        <strain evidence="8 9">RO10H11247</strain>
    </source>
</reference>
<keyword evidence="5" id="KW-0206">Cytoskeleton</keyword>
<dbReference type="GO" id="GO:0044732">
    <property type="term" value="C:mitotic spindle pole body"/>
    <property type="evidence" value="ECO:0007669"/>
    <property type="project" value="TreeGrafter"/>
</dbReference>
<dbReference type="VEuPathDB" id="FungiDB:VP01_2320g1"/>
<organism evidence="8 9">
    <name type="scientific">Puccinia sorghi</name>
    <dbReference type="NCBI Taxonomy" id="27349"/>
    <lineage>
        <taxon>Eukaryota</taxon>
        <taxon>Fungi</taxon>
        <taxon>Dikarya</taxon>
        <taxon>Basidiomycota</taxon>
        <taxon>Pucciniomycotina</taxon>
        <taxon>Pucciniomycetes</taxon>
        <taxon>Pucciniales</taxon>
        <taxon>Pucciniaceae</taxon>
        <taxon>Puccinia</taxon>
    </lineage>
</organism>
<dbReference type="OrthoDB" id="775571at2759"/>
<dbReference type="GO" id="GO:0000930">
    <property type="term" value="C:gamma-tubulin complex"/>
    <property type="evidence" value="ECO:0007669"/>
    <property type="project" value="UniProtKB-ARBA"/>
</dbReference>
<gene>
    <name evidence="8" type="ORF">VP01_2320g1</name>
</gene>
<dbReference type="GO" id="GO:0051321">
    <property type="term" value="P:meiotic cell cycle"/>
    <property type="evidence" value="ECO:0007669"/>
    <property type="project" value="TreeGrafter"/>
</dbReference>
<dbReference type="STRING" id="27349.A0A0L6V8A9"/>
<evidence type="ECO:0000256" key="1">
    <source>
        <dbReference type="ARBA" id="ARBA00004245"/>
    </source>
</evidence>
<evidence type="ECO:0000256" key="4">
    <source>
        <dbReference type="ARBA" id="ARBA00022701"/>
    </source>
</evidence>
<keyword evidence="9" id="KW-1185">Reference proteome</keyword>
<dbReference type="GO" id="GO:0043015">
    <property type="term" value="F:gamma-tubulin binding"/>
    <property type="evidence" value="ECO:0007669"/>
    <property type="project" value="InterPro"/>
</dbReference>
<evidence type="ECO:0000313" key="8">
    <source>
        <dbReference type="EMBL" id="KNZ56777.1"/>
    </source>
</evidence>
<name>A0A0L6V8A9_9BASI</name>
<evidence type="ECO:0000256" key="2">
    <source>
        <dbReference type="ARBA" id="ARBA00010337"/>
    </source>
</evidence>
<accession>A0A0L6V8A9</accession>
<evidence type="ECO:0000259" key="7">
    <source>
        <dbReference type="Pfam" id="PF17681"/>
    </source>
</evidence>
<dbReference type="InterPro" id="IPR040457">
    <property type="entry name" value="GCP_C"/>
</dbReference>
<comment type="subcellular location">
    <subcellularLocation>
        <location evidence="1">Cytoplasm</location>
        <location evidence="1">Cytoskeleton</location>
    </subcellularLocation>
</comment>
<dbReference type="EMBL" id="LAVV01007193">
    <property type="protein sequence ID" value="KNZ56777.1"/>
    <property type="molecule type" value="Genomic_DNA"/>
</dbReference>
<dbReference type="GO" id="GO:0000922">
    <property type="term" value="C:spindle pole"/>
    <property type="evidence" value="ECO:0007669"/>
    <property type="project" value="InterPro"/>
</dbReference>
<evidence type="ECO:0000256" key="3">
    <source>
        <dbReference type="ARBA" id="ARBA00022490"/>
    </source>
</evidence>
<dbReference type="InterPro" id="IPR042241">
    <property type="entry name" value="GCP_C_sf"/>
</dbReference>
<dbReference type="PANTHER" id="PTHR19302">
    <property type="entry name" value="GAMMA TUBULIN COMPLEX PROTEIN"/>
    <property type="match status" value="1"/>
</dbReference>
<keyword evidence="4" id="KW-0493">Microtubule</keyword>
<dbReference type="GO" id="GO:0000278">
    <property type="term" value="P:mitotic cell cycle"/>
    <property type="evidence" value="ECO:0007669"/>
    <property type="project" value="TreeGrafter"/>
</dbReference>
<dbReference type="GO" id="GO:0005874">
    <property type="term" value="C:microtubule"/>
    <property type="evidence" value="ECO:0007669"/>
    <property type="project" value="UniProtKB-KW"/>
</dbReference>
<dbReference type="Proteomes" id="UP000037035">
    <property type="component" value="Unassembled WGS sequence"/>
</dbReference>
<dbReference type="Pfam" id="PF17681">
    <property type="entry name" value="GCP_N_terminal"/>
    <property type="match status" value="1"/>
</dbReference>
<feature type="domain" description="Gamma tubulin complex component C-terminal" evidence="6">
    <location>
        <begin position="559"/>
        <end position="973"/>
    </location>
</feature>
<dbReference type="Gene3D" id="1.20.120.1900">
    <property type="entry name" value="Gamma-tubulin complex, C-terminal domain"/>
    <property type="match status" value="1"/>
</dbReference>
<feature type="domain" description="Gamma tubulin complex component protein N-terminal" evidence="7">
    <location>
        <begin position="154"/>
        <end position="412"/>
    </location>
</feature>
<evidence type="ECO:0000259" key="6">
    <source>
        <dbReference type="Pfam" id="PF04130"/>
    </source>
</evidence>
<dbReference type="AlphaFoldDB" id="A0A0L6V8A9"/>
<dbReference type="InterPro" id="IPR041470">
    <property type="entry name" value="GCP_N"/>
</dbReference>
<dbReference type="Pfam" id="PF04130">
    <property type="entry name" value="GCP_C_terminal"/>
    <property type="match status" value="1"/>
</dbReference>
<sequence>MEKNDFTIPALRPFDHELLQAELKELKQDNYQPFTTHATTHEDDIWGRVYSDLSSQPKQDERAPKHSVFSWDSFHRSVYSQSPLTYQTPYLLEEPISTWEALTPTSQSKLTPPIDRTTFITHFFRRSIGLANPTPLANHALNSGAKRNLYPRTYGLTDQSTRSLYDLCDAAFVHLSSIESFIKRTYHPYHSCQSLASGLALLVDWIRIELMDCFQNESALDCGLLTISLMIDPLFELLTALTSLVKSCEGNQKLRQEDAVYQHLDNHIRQSSSNLIQAVFSWLLDRVCAALLLSWQTWLGIDLGGQRTLWTNEKDQLKLHENVVGDSMVTSGVKAPSRYRVLSKLHSLLCFLASFRPDHVPSFIPITLAESIFQAGISLRILRRSNPLHPICLTYPVEDHGQSRWVWTPQDLQKVYEVSNKQRHDMKIHISAWRHGVKLSKDPLVPVRRSVPRSPSFIQSFEQALDIDDFIKAINTGLKQYGNEVGEPRQVDRSRESLAETLEERLSHCQIGMSNLLHSMKIPSLDVLTELTVLESLRCRSLEIDRCLLSFFLFDLEFLDHLKILHQFMFCNDVMFNQRLTQALFSSSEDSRYIAGRRPVGVSARLLRRGTWPPGGFDLSFALRTVILDSLALDQRPASYRDSSAWIDLEDRLSFAISPGIDQNGDETEYKAESIDGFGFLMIDFKPPEALRSLLGPEVLGQYRIVNTYLMKLLRLQSMMKSNWHLIRPRRQYGASRIRKPSGTRCNRYIDAVDVLATHSQRLLDGLVSYTWDVAIGTTWSSFVGRVERVKEVIRFRERWSMEGQGKDESPRAERLDRDIGQHEGLQMIESVEQLNKIHRLTLTEMMNCLFLRPKQRNYLSLLSRSLFDTIIQFSVHLDQEYRAFSSAREETNEQNDEQEVERKENRLMMVIERIKLQQSNGIQTLLKSLDQLHQRSVDHQSRASHPHLAPDLGRKIGFLQQLIVRLDFNSFFFDPPQLD</sequence>
<evidence type="ECO:0000313" key="9">
    <source>
        <dbReference type="Proteomes" id="UP000037035"/>
    </source>
</evidence>
<proteinExistence type="inferred from homology"/>
<comment type="caution">
    <text evidence="8">The sequence shown here is derived from an EMBL/GenBank/DDBJ whole genome shotgun (WGS) entry which is preliminary data.</text>
</comment>